<dbReference type="Pfam" id="PF01814">
    <property type="entry name" value="Hemerythrin"/>
    <property type="match status" value="1"/>
</dbReference>
<dbReference type="CDD" id="cd12107">
    <property type="entry name" value="Hemerythrin"/>
    <property type="match status" value="1"/>
</dbReference>
<feature type="domain" description="Hemerythrin-like" evidence="4">
    <location>
        <begin position="19"/>
        <end position="135"/>
    </location>
</feature>
<dbReference type="SUPFAM" id="SSF47188">
    <property type="entry name" value="Hemerythrin-like"/>
    <property type="match status" value="1"/>
</dbReference>
<dbReference type="InterPro" id="IPR035938">
    <property type="entry name" value="Hemerythrin-like_sf"/>
</dbReference>
<keyword evidence="2" id="KW-0479">Metal-binding</keyword>
<dbReference type="InterPro" id="IPR012312">
    <property type="entry name" value="Hemerythrin-like"/>
</dbReference>
<dbReference type="GO" id="GO:0046872">
    <property type="term" value="F:metal ion binding"/>
    <property type="evidence" value="ECO:0007669"/>
    <property type="project" value="UniProtKB-KW"/>
</dbReference>
<protein>
    <submittedName>
        <fullName evidence="5">Hemerythrin</fullName>
    </submittedName>
</protein>
<dbReference type="PANTHER" id="PTHR37164:SF1">
    <property type="entry name" value="BACTERIOHEMERYTHRIN"/>
    <property type="match status" value="1"/>
</dbReference>
<dbReference type="NCBIfam" id="TIGR02481">
    <property type="entry name" value="hemeryth_dom"/>
    <property type="match status" value="1"/>
</dbReference>
<dbReference type="PANTHER" id="PTHR37164">
    <property type="entry name" value="BACTERIOHEMERYTHRIN"/>
    <property type="match status" value="1"/>
</dbReference>
<keyword evidence="3" id="KW-0408">Iron</keyword>
<comment type="similarity">
    <text evidence="1">Belongs to the hemerythrin family.</text>
</comment>
<sequence>MSRKKVLYMYEMKEEYKIGIDQIDEQHKKLFELADQAYTLLKDEFAIDKYDKIIHIMDELKDYTIFHFKSEEEYMKSINYKRLFTQKIEHDKFIKSLEEIDYKNIDENQDESLIKLLNFLNDWLTEHILKTDKLIGE</sequence>
<dbReference type="Proteomes" id="UP000821656">
    <property type="component" value="Unassembled WGS sequence"/>
</dbReference>
<evidence type="ECO:0000259" key="4">
    <source>
        <dbReference type="Pfam" id="PF01814"/>
    </source>
</evidence>
<evidence type="ECO:0000256" key="2">
    <source>
        <dbReference type="ARBA" id="ARBA00022723"/>
    </source>
</evidence>
<organism evidence="5 6">
    <name type="scientific">Clostridium beijerinckii</name>
    <name type="common">Clostridium MP</name>
    <dbReference type="NCBI Taxonomy" id="1520"/>
    <lineage>
        <taxon>Bacteria</taxon>
        <taxon>Bacillati</taxon>
        <taxon>Bacillota</taxon>
        <taxon>Clostridia</taxon>
        <taxon>Eubacteriales</taxon>
        <taxon>Clostridiaceae</taxon>
        <taxon>Clostridium</taxon>
    </lineage>
</organism>
<dbReference type="EMBL" id="JABSXK010000001">
    <property type="protein sequence ID" value="NRV08569.1"/>
    <property type="molecule type" value="Genomic_DNA"/>
</dbReference>
<gene>
    <name evidence="5" type="ORF">DFH45_001532</name>
</gene>
<evidence type="ECO:0000313" key="5">
    <source>
        <dbReference type="EMBL" id="NRV08569.1"/>
    </source>
</evidence>
<evidence type="ECO:0000256" key="3">
    <source>
        <dbReference type="ARBA" id="ARBA00023004"/>
    </source>
</evidence>
<dbReference type="InterPro" id="IPR012827">
    <property type="entry name" value="Hemerythrin_metal-bd"/>
</dbReference>
<comment type="caution">
    <text evidence="5">The sequence shown here is derived from an EMBL/GenBank/DDBJ whole genome shotgun (WGS) entry which is preliminary data.</text>
</comment>
<reference evidence="5" key="1">
    <citation type="submission" date="2020-05" db="EMBL/GenBank/DDBJ databases">
        <title>Genomic insights into acetone-butanol-ethanol (ABE) fermentation by sequencing solventogenic clostridia strains.</title>
        <authorList>
            <person name="Brown S."/>
        </authorList>
    </citation>
    <scope>NUCLEOTIDE SEQUENCE</scope>
    <source>
        <strain evidence="5">DJ126</strain>
    </source>
</reference>
<dbReference type="NCBIfam" id="NF033749">
    <property type="entry name" value="bact_hemeryth"/>
    <property type="match status" value="1"/>
</dbReference>
<dbReference type="InterPro" id="IPR050669">
    <property type="entry name" value="Hemerythrin"/>
</dbReference>
<proteinExistence type="inferred from homology"/>
<evidence type="ECO:0000313" key="6">
    <source>
        <dbReference type="Proteomes" id="UP000821656"/>
    </source>
</evidence>
<dbReference type="Gene3D" id="1.20.120.50">
    <property type="entry name" value="Hemerythrin-like"/>
    <property type="match status" value="1"/>
</dbReference>
<name>A0A9Q5CQH1_CLOBE</name>
<accession>A0A9Q5CQH1</accession>
<evidence type="ECO:0000256" key="1">
    <source>
        <dbReference type="ARBA" id="ARBA00010587"/>
    </source>
</evidence>
<dbReference type="AlphaFoldDB" id="A0A9Q5CQH1"/>